<evidence type="ECO:0000256" key="6">
    <source>
        <dbReference type="ARBA" id="ARBA00048348"/>
    </source>
</evidence>
<comment type="cofactor">
    <cofactor evidence="7">
        <name>Zn(2+)</name>
        <dbReference type="ChEBI" id="CHEBI:29105"/>
    </cofactor>
    <text evidence="7">Binds 1 zinc ion per subunit.</text>
</comment>
<evidence type="ECO:0000256" key="3">
    <source>
        <dbReference type="ARBA" id="ARBA00022723"/>
    </source>
</evidence>
<dbReference type="Proteomes" id="UP001147760">
    <property type="component" value="Unassembled WGS sequence"/>
</dbReference>
<dbReference type="AlphaFoldDB" id="A0A9W9WFL0"/>
<comment type="catalytic activity">
    <reaction evidence="6 8">
        <text>hydrogencarbonate + H(+) = CO2 + H2O</text>
        <dbReference type="Rhea" id="RHEA:10748"/>
        <dbReference type="ChEBI" id="CHEBI:15377"/>
        <dbReference type="ChEBI" id="CHEBI:15378"/>
        <dbReference type="ChEBI" id="CHEBI:16526"/>
        <dbReference type="ChEBI" id="CHEBI:17544"/>
        <dbReference type="EC" id="4.2.1.1"/>
    </reaction>
</comment>
<protein>
    <recommendedName>
        <fullName evidence="2 8">Carbonic anhydrase</fullName>
        <ecNumber evidence="2 8">4.2.1.1</ecNumber>
    </recommendedName>
    <alternativeName>
        <fullName evidence="8">Carbonate dehydratase</fullName>
    </alternativeName>
</protein>
<comment type="similarity">
    <text evidence="1 8">Belongs to the beta-class carbonic anhydrase family.</text>
</comment>
<dbReference type="Gene3D" id="3.40.1050.10">
    <property type="entry name" value="Carbonic anhydrase"/>
    <property type="match status" value="2"/>
</dbReference>
<evidence type="ECO:0000256" key="8">
    <source>
        <dbReference type="RuleBase" id="RU003956"/>
    </source>
</evidence>
<dbReference type="SUPFAM" id="SSF53056">
    <property type="entry name" value="beta-carbonic anhydrase, cab"/>
    <property type="match status" value="1"/>
</dbReference>
<sequence length="201" mass="22735">MSETRLRGLATEPLESNYIPSLQQTTPQVLWIGCSDSNFKECTMLNILDDELLVLRNMGNMIIDGDLSCDTTIRHAVVDLQVVLAPKIFASSFVLPRLGGTHRRLRPLRVSSCESNCERWAERSMVELNTLHSAHEDINQLPLSERDRVFVELNILDQIHSLRKLPEVANAGICGRLHIHGIVYDSETEKAYRLSEGQQNN</sequence>
<dbReference type="GO" id="GO:0034599">
    <property type="term" value="P:cellular response to oxidative stress"/>
    <property type="evidence" value="ECO:0007669"/>
    <property type="project" value="TreeGrafter"/>
</dbReference>
<keyword evidence="4 7" id="KW-0862">Zinc</keyword>
<feature type="binding site" evidence="7">
    <location>
        <position position="34"/>
    </location>
    <ligand>
        <name>Zn(2+)</name>
        <dbReference type="ChEBI" id="CHEBI:29105"/>
    </ligand>
</feature>
<dbReference type="GO" id="GO:0071244">
    <property type="term" value="P:cellular response to carbon dioxide"/>
    <property type="evidence" value="ECO:0007669"/>
    <property type="project" value="TreeGrafter"/>
</dbReference>
<reference evidence="9" key="2">
    <citation type="journal article" date="2023" name="IMA Fungus">
        <title>Comparative genomic study of the Penicillium genus elucidates a diverse pangenome and 15 lateral gene transfer events.</title>
        <authorList>
            <person name="Petersen C."/>
            <person name="Sorensen T."/>
            <person name="Nielsen M.R."/>
            <person name="Sondergaard T.E."/>
            <person name="Sorensen J.L."/>
            <person name="Fitzpatrick D.A."/>
            <person name="Frisvad J.C."/>
            <person name="Nielsen K.L."/>
        </authorList>
    </citation>
    <scope>NUCLEOTIDE SEQUENCE</scope>
    <source>
        <strain evidence="9">IBT 17660</strain>
    </source>
</reference>
<proteinExistence type="inferred from homology"/>
<dbReference type="Pfam" id="PF00484">
    <property type="entry name" value="Pro_CA"/>
    <property type="match status" value="1"/>
</dbReference>
<dbReference type="PANTHER" id="PTHR11002:SF76">
    <property type="entry name" value="CARBONIC ANHYDRASE"/>
    <property type="match status" value="1"/>
</dbReference>
<keyword evidence="10" id="KW-1185">Reference proteome</keyword>
<reference evidence="9" key="1">
    <citation type="submission" date="2022-12" db="EMBL/GenBank/DDBJ databases">
        <authorList>
            <person name="Petersen C."/>
        </authorList>
    </citation>
    <scope>NUCLEOTIDE SEQUENCE</scope>
    <source>
        <strain evidence="9">IBT 17660</strain>
    </source>
</reference>
<comment type="function">
    <text evidence="8">Reversible hydration of carbon dioxide.</text>
</comment>
<dbReference type="GO" id="GO:0005737">
    <property type="term" value="C:cytoplasm"/>
    <property type="evidence" value="ECO:0007669"/>
    <property type="project" value="TreeGrafter"/>
</dbReference>
<evidence type="ECO:0000313" key="10">
    <source>
        <dbReference type="Proteomes" id="UP001147760"/>
    </source>
</evidence>
<evidence type="ECO:0000256" key="5">
    <source>
        <dbReference type="ARBA" id="ARBA00023239"/>
    </source>
</evidence>
<keyword evidence="5 8" id="KW-0456">Lyase</keyword>
<dbReference type="EMBL" id="JAPWDO010000009">
    <property type="protein sequence ID" value="KAJ5457058.1"/>
    <property type="molecule type" value="Genomic_DNA"/>
</dbReference>
<dbReference type="InterPro" id="IPR036874">
    <property type="entry name" value="Carbonic_anhydrase_sf"/>
</dbReference>
<evidence type="ECO:0000256" key="1">
    <source>
        <dbReference type="ARBA" id="ARBA00006217"/>
    </source>
</evidence>
<accession>A0A9W9WFL0</accession>
<dbReference type="GO" id="GO:0004089">
    <property type="term" value="F:carbonate dehydratase activity"/>
    <property type="evidence" value="ECO:0007669"/>
    <property type="project" value="UniProtKB-UniRule"/>
</dbReference>
<evidence type="ECO:0000256" key="2">
    <source>
        <dbReference type="ARBA" id="ARBA00012925"/>
    </source>
</evidence>
<keyword evidence="3 7" id="KW-0479">Metal-binding</keyword>
<dbReference type="OrthoDB" id="10248475at2759"/>
<evidence type="ECO:0000256" key="7">
    <source>
        <dbReference type="PIRSR" id="PIRSR601765-1"/>
    </source>
</evidence>
<dbReference type="EC" id="4.2.1.1" evidence="2 8"/>
<dbReference type="InterPro" id="IPR001765">
    <property type="entry name" value="Carbonic_anhydrase"/>
</dbReference>
<comment type="caution">
    <text evidence="9">The sequence shown here is derived from an EMBL/GenBank/DDBJ whole genome shotgun (WGS) entry which is preliminary data.</text>
</comment>
<dbReference type="SMART" id="SM00947">
    <property type="entry name" value="Pro_CA"/>
    <property type="match status" value="1"/>
</dbReference>
<gene>
    <name evidence="9" type="ORF">N7530_012332</name>
</gene>
<evidence type="ECO:0000256" key="4">
    <source>
        <dbReference type="ARBA" id="ARBA00022833"/>
    </source>
</evidence>
<dbReference type="GO" id="GO:0008270">
    <property type="term" value="F:zinc ion binding"/>
    <property type="evidence" value="ECO:0007669"/>
    <property type="project" value="UniProtKB-UniRule"/>
</dbReference>
<dbReference type="PROSITE" id="PS51257">
    <property type="entry name" value="PROKAR_LIPOPROTEIN"/>
    <property type="match status" value="1"/>
</dbReference>
<dbReference type="PANTHER" id="PTHR11002">
    <property type="entry name" value="CARBONIC ANHYDRASE"/>
    <property type="match status" value="1"/>
</dbReference>
<evidence type="ECO:0000313" key="9">
    <source>
        <dbReference type="EMBL" id="KAJ5457058.1"/>
    </source>
</evidence>
<organism evidence="9 10">
    <name type="scientific">Penicillium desertorum</name>
    <dbReference type="NCBI Taxonomy" id="1303715"/>
    <lineage>
        <taxon>Eukaryota</taxon>
        <taxon>Fungi</taxon>
        <taxon>Dikarya</taxon>
        <taxon>Ascomycota</taxon>
        <taxon>Pezizomycotina</taxon>
        <taxon>Eurotiomycetes</taxon>
        <taxon>Eurotiomycetidae</taxon>
        <taxon>Eurotiales</taxon>
        <taxon>Aspergillaceae</taxon>
        <taxon>Penicillium</taxon>
    </lineage>
</organism>
<name>A0A9W9WFL0_9EURO</name>
<feature type="binding site" evidence="7">
    <location>
        <position position="36"/>
    </location>
    <ligand>
        <name>Zn(2+)</name>
        <dbReference type="ChEBI" id="CHEBI:29105"/>
    </ligand>
</feature>